<dbReference type="PROSITE" id="PS50850">
    <property type="entry name" value="MFS"/>
    <property type="match status" value="1"/>
</dbReference>
<reference evidence="9 10" key="1">
    <citation type="submission" date="2018-04" db="EMBL/GenBank/DDBJ databases">
        <title>Sphingobacterium cortibacter sp. nov.</title>
        <authorList>
            <person name="Li Y."/>
        </authorList>
    </citation>
    <scope>NUCLEOTIDE SEQUENCE [LARGE SCALE GENOMIC DNA]</scope>
    <source>
        <strain evidence="9 10">2c-3</strain>
    </source>
</reference>
<comment type="caution">
    <text evidence="9">The sequence shown here is derived from an EMBL/GenBank/DDBJ whole genome shotgun (WGS) entry which is preliminary data.</text>
</comment>
<dbReference type="PANTHER" id="PTHR43045">
    <property type="entry name" value="SHIKIMATE TRANSPORTER"/>
    <property type="match status" value="1"/>
</dbReference>
<dbReference type="InterPro" id="IPR020846">
    <property type="entry name" value="MFS_dom"/>
</dbReference>
<gene>
    <name evidence="9" type="ORF">DC487_10935</name>
</gene>
<evidence type="ECO:0000259" key="8">
    <source>
        <dbReference type="PROSITE" id="PS50850"/>
    </source>
</evidence>
<keyword evidence="10" id="KW-1185">Reference proteome</keyword>
<feature type="transmembrane region" description="Helical" evidence="7">
    <location>
        <begin position="180"/>
        <end position="199"/>
    </location>
</feature>
<keyword evidence="3" id="KW-1003">Cell membrane</keyword>
<feature type="transmembrane region" description="Helical" evidence="7">
    <location>
        <begin position="303"/>
        <end position="325"/>
    </location>
</feature>
<feature type="transmembrane region" description="Helical" evidence="7">
    <location>
        <begin position="145"/>
        <end position="168"/>
    </location>
</feature>
<evidence type="ECO:0000256" key="4">
    <source>
        <dbReference type="ARBA" id="ARBA00022692"/>
    </source>
</evidence>
<dbReference type="AlphaFoldDB" id="A0A2T8HIZ2"/>
<keyword evidence="4 7" id="KW-0812">Transmembrane</keyword>
<sequence>MNGQKNLKQVIIASATGSLIEWYDLLLAIILSPTLSRHLFPEGESRFLETLAIVVSSYLIRPLGSLVFGFIGDKSGRKKSFLLSLLLMGGATFLIGCIPTFGDIGWLAPLALLILRLCQGLAVSGEYAGGIIYVAEHAPKGKRGFYTGFIQATIPLGLLICLLVVYTTEFLMTAETFEAYGWRIPFLLSALLVGVSYYIRRNLGESPMYKNLKTAGKLSTNPVKETFKTKGNMRLILLAVFGGNAAQATIMQSAQFLTLFFLQRSAYIEFNTSILILGTATLLALPFFQYFSALSDRIGRKKVIIPGLLLSAVSLPIIFYGYGAIGNPDGLQFVHSISVISTLKLAGLSFILCFASAVVYGPMGIFLLELFPTKIRYTSMAFAYNIGNGVLGGSTTLIGEALRKSAIFSPIIAPFIILLYPLILIVTAIIVSLGWVPETYHNSLHDEEGKS</sequence>
<dbReference type="EMBL" id="QDKG01000003">
    <property type="protein sequence ID" value="PVH25418.1"/>
    <property type="molecule type" value="Genomic_DNA"/>
</dbReference>
<dbReference type="OrthoDB" id="9783227at2"/>
<organism evidence="9 10">
    <name type="scientific">Sphingobacterium corticibacter</name>
    <dbReference type="NCBI Taxonomy" id="2171749"/>
    <lineage>
        <taxon>Bacteria</taxon>
        <taxon>Pseudomonadati</taxon>
        <taxon>Bacteroidota</taxon>
        <taxon>Sphingobacteriia</taxon>
        <taxon>Sphingobacteriales</taxon>
        <taxon>Sphingobacteriaceae</taxon>
        <taxon>Sphingobacterium</taxon>
    </lineage>
</organism>
<evidence type="ECO:0000313" key="9">
    <source>
        <dbReference type="EMBL" id="PVH25418.1"/>
    </source>
</evidence>
<feature type="transmembrane region" description="Helical" evidence="7">
    <location>
        <begin position="51"/>
        <end position="71"/>
    </location>
</feature>
<feature type="transmembrane region" description="Helical" evidence="7">
    <location>
        <begin position="83"/>
        <end position="101"/>
    </location>
</feature>
<evidence type="ECO:0000313" key="10">
    <source>
        <dbReference type="Proteomes" id="UP000245627"/>
    </source>
</evidence>
<proteinExistence type="predicted"/>
<dbReference type="InterPro" id="IPR036259">
    <property type="entry name" value="MFS_trans_sf"/>
</dbReference>
<feature type="transmembrane region" description="Helical" evidence="7">
    <location>
        <begin position="235"/>
        <end position="262"/>
    </location>
</feature>
<dbReference type="InterPro" id="IPR011701">
    <property type="entry name" value="MFS"/>
</dbReference>
<protein>
    <submittedName>
        <fullName evidence="9">MFS transporter</fullName>
    </submittedName>
</protein>
<dbReference type="Proteomes" id="UP000245627">
    <property type="component" value="Unassembled WGS sequence"/>
</dbReference>
<feature type="transmembrane region" description="Helical" evidence="7">
    <location>
        <begin position="411"/>
        <end position="436"/>
    </location>
</feature>
<evidence type="ECO:0000256" key="1">
    <source>
        <dbReference type="ARBA" id="ARBA00004651"/>
    </source>
</evidence>
<feature type="domain" description="Major facilitator superfamily (MFS) profile" evidence="8">
    <location>
        <begin position="10"/>
        <end position="440"/>
    </location>
</feature>
<evidence type="ECO:0000256" key="5">
    <source>
        <dbReference type="ARBA" id="ARBA00022989"/>
    </source>
</evidence>
<comment type="subcellular location">
    <subcellularLocation>
        <location evidence="1">Cell membrane</location>
        <topology evidence="1">Multi-pass membrane protein</topology>
    </subcellularLocation>
</comment>
<dbReference type="RefSeq" id="WP_116776003.1">
    <property type="nucleotide sequence ID" value="NZ_QDKG01000003.1"/>
</dbReference>
<dbReference type="Pfam" id="PF07690">
    <property type="entry name" value="MFS_1"/>
    <property type="match status" value="1"/>
</dbReference>
<accession>A0A2T8HIZ2</accession>
<dbReference type="GO" id="GO:0022857">
    <property type="term" value="F:transmembrane transporter activity"/>
    <property type="evidence" value="ECO:0007669"/>
    <property type="project" value="InterPro"/>
</dbReference>
<dbReference type="PANTHER" id="PTHR43045:SF7">
    <property type="entry name" value="MAJOR FACILITATOR SUPERFAMILY TRANSPORTER"/>
    <property type="match status" value="1"/>
</dbReference>
<dbReference type="Gene3D" id="1.20.1250.20">
    <property type="entry name" value="MFS general substrate transporter like domains"/>
    <property type="match status" value="1"/>
</dbReference>
<evidence type="ECO:0000256" key="6">
    <source>
        <dbReference type="ARBA" id="ARBA00023136"/>
    </source>
</evidence>
<evidence type="ECO:0000256" key="3">
    <source>
        <dbReference type="ARBA" id="ARBA00022475"/>
    </source>
</evidence>
<feature type="transmembrane region" description="Helical" evidence="7">
    <location>
        <begin position="107"/>
        <end position="133"/>
    </location>
</feature>
<feature type="transmembrane region" description="Helical" evidence="7">
    <location>
        <begin position="345"/>
        <end position="371"/>
    </location>
</feature>
<dbReference type="GO" id="GO:0005886">
    <property type="term" value="C:plasma membrane"/>
    <property type="evidence" value="ECO:0007669"/>
    <property type="project" value="UniProtKB-SubCell"/>
</dbReference>
<name>A0A2T8HIZ2_9SPHI</name>
<feature type="transmembrane region" description="Helical" evidence="7">
    <location>
        <begin position="274"/>
        <end position="291"/>
    </location>
</feature>
<feature type="transmembrane region" description="Helical" evidence="7">
    <location>
        <begin position="12"/>
        <end position="31"/>
    </location>
</feature>
<keyword evidence="5 7" id="KW-1133">Transmembrane helix</keyword>
<keyword evidence="2" id="KW-0813">Transport</keyword>
<keyword evidence="6 7" id="KW-0472">Membrane</keyword>
<dbReference type="SUPFAM" id="SSF103473">
    <property type="entry name" value="MFS general substrate transporter"/>
    <property type="match status" value="1"/>
</dbReference>
<evidence type="ECO:0000256" key="2">
    <source>
        <dbReference type="ARBA" id="ARBA00022448"/>
    </source>
</evidence>
<evidence type="ECO:0000256" key="7">
    <source>
        <dbReference type="SAM" id="Phobius"/>
    </source>
</evidence>